<organism evidence="2 3">
    <name type="scientific">Nocardia farcinica</name>
    <dbReference type="NCBI Taxonomy" id="37329"/>
    <lineage>
        <taxon>Bacteria</taxon>
        <taxon>Bacillati</taxon>
        <taxon>Actinomycetota</taxon>
        <taxon>Actinomycetes</taxon>
        <taxon>Mycobacteriales</taxon>
        <taxon>Nocardiaceae</taxon>
        <taxon>Nocardia</taxon>
    </lineage>
</organism>
<name>A0A0H5NKU7_NOCFR</name>
<proteinExistence type="predicted"/>
<accession>A0A0H5NKU7</accession>
<dbReference type="Pfam" id="PF02627">
    <property type="entry name" value="CMD"/>
    <property type="match status" value="1"/>
</dbReference>
<dbReference type="RefSeq" id="WP_060591518.1">
    <property type="nucleotide sequence ID" value="NZ_CAACYE020000001.1"/>
</dbReference>
<protein>
    <recommendedName>
        <fullName evidence="1">Carboxymuconolactone decarboxylase-like domain-containing protein</fullName>
    </recommendedName>
</protein>
<dbReference type="SUPFAM" id="SSF69118">
    <property type="entry name" value="AhpD-like"/>
    <property type="match status" value="1"/>
</dbReference>
<evidence type="ECO:0000259" key="1">
    <source>
        <dbReference type="Pfam" id="PF02627"/>
    </source>
</evidence>
<dbReference type="AlphaFoldDB" id="A0A0H5NKU7"/>
<evidence type="ECO:0000313" key="3">
    <source>
        <dbReference type="Proteomes" id="UP000057820"/>
    </source>
</evidence>
<sequence length="127" mass="13189">MTAPHPPTGAENPGPTVRERGLAKMAEVYGFDFADGTDELFALTADHLFAGIWSRPGLSVRDRRLLLLGALTAGGLPDVASIQVSAALHNGECTGEQLHAIARFLGTQLDPAQGDALDEVVTAALGA</sequence>
<dbReference type="GO" id="GO:0051920">
    <property type="term" value="F:peroxiredoxin activity"/>
    <property type="evidence" value="ECO:0007669"/>
    <property type="project" value="InterPro"/>
</dbReference>
<evidence type="ECO:0000313" key="2">
    <source>
        <dbReference type="EMBL" id="CRY75787.1"/>
    </source>
</evidence>
<reference evidence="3" key="1">
    <citation type="submission" date="2015-03" db="EMBL/GenBank/DDBJ databases">
        <authorList>
            <consortium name="Pathogen Informatics"/>
        </authorList>
    </citation>
    <scope>NUCLEOTIDE SEQUENCE [LARGE SCALE GENOMIC DNA]</scope>
    <source>
        <strain evidence="3">NCTC11134</strain>
    </source>
</reference>
<feature type="domain" description="Carboxymuconolactone decarboxylase-like" evidence="1">
    <location>
        <begin position="39"/>
        <end position="104"/>
    </location>
</feature>
<dbReference type="PANTHER" id="PTHR33570:SF2">
    <property type="entry name" value="CARBOXYMUCONOLACTONE DECARBOXYLASE-LIKE DOMAIN-CONTAINING PROTEIN"/>
    <property type="match status" value="1"/>
</dbReference>
<dbReference type="Proteomes" id="UP000057820">
    <property type="component" value="Chromosome 1"/>
</dbReference>
<dbReference type="InterPro" id="IPR003779">
    <property type="entry name" value="CMD-like"/>
</dbReference>
<dbReference type="EMBL" id="LN868938">
    <property type="protein sequence ID" value="CRY75787.1"/>
    <property type="molecule type" value="Genomic_DNA"/>
</dbReference>
<dbReference type="Gene3D" id="1.20.1290.10">
    <property type="entry name" value="AhpD-like"/>
    <property type="match status" value="1"/>
</dbReference>
<dbReference type="KEGG" id="nfr:ERS450000_01515"/>
<dbReference type="InterPro" id="IPR052512">
    <property type="entry name" value="4CMD/NDH-1_regulator"/>
</dbReference>
<dbReference type="InterPro" id="IPR029032">
    <property type="entry name" value="AhpD-like"/>
</dbReference>
<gene>
    <name evidence="2" type="ORF">ERS450000_01515</name>
</gene>
<dbReference type="PANTHER" id="PTHR33570">
    <property type="entry name" value="4-CARBOXYMUCONOLACTONE DECARBOXYLASE FAMILY PROTEIN"/>
    <property type="match status" value="1"/>
</dbReference>